<dbReference type="InterPro" id="IPR011646">
    <property type="entry name" value="KAP_P-loop"/>
</dbReference>
<organism evidence="4 5">
    <name type="scientific">Amycolatopsis camponoti</name>
    <dbReference type="NCBI Taxonomy" id="2606593"/>
    <lineage>
        <taxon>Bacteria</taxon>
        <taxon>Bacillati</taxon>
        <taxon>Actinomycetota</taxon>
        <taxon>Actinomycetes</taxon>
        <taxon>Pseudonocardiales</taxon>
        <taxon>Pseudonocardiaceae</taxon>
        <taxon>Amycolatopsis</taxon>
    </lineage>
</organism>
<keyword evidence="2" id="KW-1133">Transmembrane helix</keyword>
<dbReference type="SUPFAM" id="SSF52949">
    <property type="entry name" value="Macro domain-like"/>
    <property type="match status" value="1"/>
</dbReference>
<dbReference type="Gene3D" id="3.40.220.10">
    <property type="entry name" value="Leucine Aminopeptidase, subunit E, domain 1"/>
    <property type="match status" value="1"/>
</dbReference>
<reference evidence="4 5" key="1">
    <citation type="submission" date="2019-09" db="EMBL/GenBank/DDBJ databases">
        <authorList>
            <person name="Leyn A S."/>
        </authorList>
    </citation>
    <scope>NUCLEOTIDE SEQUENCE [LARGE SCALE GENOMIC DNA]</scope>
    <source>
        <strain evidence="4">AA231_1</strain>
    </source>
</reference>
<dbReference type="RefSeq" id="WP_155544020.1">
    <property type="nucleotide sequence ID" value="NZ_CABVGP010000001.1"/>
</dbReference>
<dbReference type="Proteomes" id="UP000399805">
    <property type="component" value="Unassembled WGS sequence"/>
</dbReference>
<dbReference type="AlphaFoldDB" id="A0A6I8LPU5"/>
<feature type="domain" description="KAP NTPase" evidence="3">
    <location>
        <begin position="239"/>
        <end position="323"/>
    </location>
</feature>
<evidence type="ECO:0000313" key="5">
    <source>
        <dbReference type="Proteomes" id="UP000399805"/>
    </source>
</evidence>
<name>A0A6I8LPU5_9PSEU</name>
<dbReference type="EMBL" id="CABVGP010000001">
    <property type="protein sequence ID" value="VVJ19111.1"/>
    <property type="molecule type" value="Genomic_DNA"/>
</dbReference>
<proteinExistence type="predicted"/>
<gene>
    <name evidence="4" type="ORF">AA23TX_04132</name>
</gene>
<dbReference type="InterPro" id="IPR052754">
    <property type="entry name" value="NTPase_KAP_P-loop"/>
</dbReference>
<feature type="transmembrane region" description="Helical" evidence="2">
    <location>
        <begin position="474"/>
        <end position="494"/>
    </location>
</feature>
<keyword evidence="2" id="KW-0812">Transmembrane</keyword>
<accession>A0A6I8LPU5</accession>
<evidence type="ECO:0000259" key="3">
    <source>
        <dbReference type="Pfam" id="PF07693"/>
    </source>
</evidence>
<feature type="transmembrane region" description="Helical" evidence="2">
    <location>
        <begin position="450"/>
        <end position="468"/>
    </location>
</feature>
<evidence type="ECO:0000313" key="4">
    <source>
        <dbReference type="EMBL" id="VVJ19111.1"/>
    </source>
</evidence>
<sequence>MSAQKFGDVVPLQSVDGVSYAVALTQQPWELPVDALAISVGATFGGVGDAMQEEFPHVAWGSVPLKSVTPESPALLDLSAHTAGRMVRVRLAVLATPHTAGMRGEPTPDAITTATTAVITTAAGAGATAVALPLFATGRLGLEPRVAARALIRGALAAKSTVREVVFFSDYGMNIDAIKEQWAADVPGAAAFEAKRTADPPSGPRVPVFSDDQLAGGVARDLVDPNESIPLAHDHLGVKPYVSMLATVIAAKDTPLPLSIGVFGEWGSGKSFFMGMLRGQVKALEGTPGHCAKIAQVGFNAWHYADANLWASLGDEIFRQLSEPARRPGEPDAEHQARLREGARLREQLAAELEQRKQLTAVTERAQAEAAALKRRIGDAERDRRVRAGDLLRALRKSRAFHEQYDGLWRKLGVDDLADQGKLLAAEMRGAHGETAALGRIARYRHGKTALIAAAVVLLAGAALAAVVPDVRAWLTGVGVVFAGLAATGLKLVSAARTGLRRLRVLAEDLHDGLDAGAQQELLALRKADVDQQIAERQLAEVVTRIGELGRQLTELTPGRRLYAFLAERSRGEDYRGNLGLISTIRKDFEKLVALMTAPAADGEDGARPLDRIVLYIDDLDRCSPQQVVDVLQAVHLLLAFDLFVVVVGVDPRWLLRSLSTHYDRLIEGDAVVRADGWHVTPEDYLEKILNIPLVLPRMPAGSLQQLLWSMIDTPPADTGERPPADPEHDEATGVVAPVGGPAPVIPVEPGSQVAAQLDPGRPPEIPRPLTDPEITLLSRLDSLVDTPRDAKRLINLYRMLRATRDLSDASTFLAGEYEAVVVLLGTCTAHGRLLGRFADALLKTAPETPWSDFVGRLRPVEREDHWKSEAVGRIPADEAGQWEHLHRSLAALAPAVTLPDVSVFQTWVPRVRRFSYVLSPGAR</sequence>
<keyword evidence="2" id="KW-0472">Membrane</keyword>
<keyword evidence="1" id="KW-0175">Coiled coil</keyword>
<keyword evidence="5" id="KW-1185">Reference proteome</keyword>
<dbReference type="PANTHER" id="PTHR22674">
    <property type="entry name" value="NTPASE, KAP FAMILY P-LOOP DOMAIN-CONTAINING 1"/>
    <property type="match status" value="1"/>
</dbReference>
<evidence type="ECO:0000256" key="1">
    <source>
        <dbReference type="SAM" id="Coils"/>
    </source>
</evidence>
<evidence type="ECO:0000256" key="2">
    <source>
        <dbReference type="SAM" id="Phobius"/>
    </source>
</evidence>
<dbReference type="Pfam" id="PF07693">
    <property type="entry name" value="KAP_NTPase"/>
    <property type="match status" value="2"/>
</dbReference>
<dbReference type="PANTHER" id="PTHR22674:SF6">
    <property type="entry name" value="NTPASE KAP FAMILY P-LOOP DOMAIN-CONTAINING PROTEIN 1"/>
    <property type="match status" value="1"/>
</dbReference>
<feature type="coiled-coil region" evidence="1">
    <location>
        <begin position="349"/>
        <end position="383"/>
    </location>
</feature>
<dbReference type="InterPro" id="IPR043472">
    <property type="entry name" value="Macro_dom-like"/>
</dbReference>
<protein>
    <recommendedName>
        <fullName evidence="3">KAP NTPase domain-containing protein</fullName>
    </recommendedName>
</protein>
<feature type="domain" description="KAP NTPase" evidence="3">
    <location>
        <begin position="612"/>
        <end position="802"/>
    </location>
</feature>